<dbReference type="PANTHER" id="PTHR47197:SF3">
    <property type="entry name" value="DIHYDRO-HEME D1 DEHYDROGENASE"/>
    <property type="match status" value="1"/>
</dbReference>
<evidence type="ECO:0000256" key="1">
    <source>
        <dbReference type="SAM" id="SignalP"/>
    </source>
</evidence>
<proteinExistence type="predicted"/>
<accession>A0A7S7NKB2</accession>
<dbReference type="Gene3D" id="2.130.10.10">
    <property type="entry name" value="YVTN repeat-like/Quinoprotein amine dehydrogenase"/>
    <property type="match status" value="2"/>
</dbReference>
<keyword evidence="3" id="KW-1185">Reference proteome</keyword>
<evidence type="ECO:0000313" key="2">
    <source>
        <dbReference type="EMBL" id="QOY85125.1"/>
    </source>
</evidence>
<dbReference type="EMBL" id="CP063849">
    <property type="protein sequence ID" value="QOY85125.1"/>
    <property type="molecule type" value="Genomic_DNA"/>
</dbReference>
<dbReference type="InterPro" id="IPR015943">
    <property type="entry name" value="WD40/YVTN_repeat-like_dom_sf"/>
</dbReference>
<dbReference type="SUPFAM" id="SSF51004">
    <property type="entry name" value="C-terminal (heme d1) domain of cytochrome cd1-nitrite reductase"/>
    <property type="match status" value="1"/>
</dbReference>
<name>A0A7S7NKB2_PALFE</name>
<gene>
    <name evidence="2" type="ORF">IRI77_20025</name>
</gene>
<dbReference type="KEGG" id="pfer:IRI77_20025"/>
<protein>
    <submittedName>
        <fullName evidence="2">YncE family protein</fullName>
    </submittedName>
</protein>
<reference evidence="2 3" key="1">
    <citation type="submission" date="2020-10" db="EMBL/GenBank/DDBJ databases">
        <title>Complete genome sequence of Paludibaculum fermentans P105T, a facultatively anaerobic acidobacterium capable of dissimilatory Fe(III) reduction.</title>
        <authorList>
            <person name="Dedysh S.N."/>
            <person name="Beletsky A.V."/>
            <person name="Kulichevskaya I.S."/>
            <person name="Mardanov A.V."/>
            <person name="Ravin N.V."/>
        </authorList>
    </citation>
    <scope>NUCLEOTIDE SEQUENCE [LARGE SCALE GENOMIC DNA]</scope>
    <source>
        <strain evidence="2 3">P105</strain>
    </source>
</reference>
<evidence type="ECO:0000313" key="3">
    <source>
        <dbReference type="Proteomes" id="UP000593892"/>
    </source>
</evidence>
<dbReference type="InterPro" id="IPR051200">
    <property type="entry name" value="Host-pathogen_enzymatic-act"/>
</dbReference>
<dbReference type="InterPro" id="IPR011048">
    <property type="entry name" value="Haem_d1_sf"/>
</dbReference>
<dbReference type="RefSeq" id="WP_194446795.1">
    <property type="nucleotide sequence ID" value="NZ_CP063849.1"/>
</dbReference>
<dbReference type="AlphaFoldDB" id="A0A7S7NKB2"/>
<dbReference type="Proteomes" id="UP000593892">
    <property type="component" value="Chromosome"/>
</dbReference>
<sequence length="334" mass="34933">MRALAILAYLAVTGGLTAADYRVVDRIAVGGEGSWDYLTVDRDGHRLFVSHGTHVAVIDLQTGKPVADIPNTPGVHGITLAQPLQRGFISCGRANHVLIFDLKTLKPLGEVSTGENPDAILFDAASGRLFTFNGRSKDSTVIDAASGKVLATIPLGGKPEFSAVDGHGKLWVNIEDTHEIVELNTAKATVTRRYPLTGCEEPSGLALDAKKLRLFSVCGNEVMVVSDIATGKVIAKLPIGEGSDGVAFDAERGMAFSSNGSGTLTVVAEAGAGYKVAATLPTERGARTITLDPGSHKLYSPTAQFGPVPAATAQQPHPRPPALPGTFHLLVIGQ</sequence>
<organism evidence="2 3">
    <name type="scientific">Paludibaculum fermentans</name>
    <dbReference type="NCBI Taxonomy" id="1473598"/>
    <lineage>
        <taxon>Bacteria</taxon>
        <taxon>Pseudomonadati</taxon>
        <taxon>Acidobacteriota</taxon>
        <taxon>Terriglobia</taxon>
        <taxon>Bryobacterales</taxon>
        <taxon>Bryobacteraceae</taxon>
        <taxon>Paludibaculum</taxon>
    </lineage>
</organism>
<feature type="chain" id="PRO_5032781101" evidence="1">
    <location>
        <begin position="19"/>
        <end position="334"/>
    </location>
</feature>
<feature type="signal peptide" evidence="1">
    <location>
        <begin position="1"/>
        <end position="18"/>
    </location>
</feature>
<keyword evidence="1" id="KW-0732">Signal</keyword>
<dbReference type="PANTHER" id="PTHR47197">
    <property type="entry name" value="PROTEIN NIRF"/>
    <property type="match status" value="1"/>
</dbReference>